<dbReference type="SUPFAM" id="SSF49265">
    <property type="entry name" value="Fibronectin type III"/>
    <property type="match status" value="2"/>
</dbReference>
<dbReference type="Gene3D" id="1.10.3810.10">
    <property type="entry name" value="Biosynthetic peptidoglycan transglycosylase-like"/>
    <property type="match status" value="1"/>
</dbReference>
<dbReference type="GO" id="GO:0071555">
    <property type="term" value="P:cell wall organization"/>
    <property type="evidence" value="ECO:0007669"/>
    <property type="project" value="UniProtKB-KW"/>
</dbReference>
<organism evidence="19 20">
    <name type="scientific">Paenibacillus elgii</name>
    <dbReference type="NCBI Taxonomy" id="189691"/>
    <lineage>
        <taxon>Bacteria</taxon>
        <taxon>Bacillati</taxon>
        <taxon>Bacillota</taxon>
        <taxon>Bacilli</taxon>
        <taxon>Bacillales</taxon>
        <taxon>Paenibacillaceae</taxon>
        <taxon>Paenibacillus</taxon>
    </lineage>
</organism>
<dbReference type="GO" id="GO:0009002">
    <property type="term" value="F:serine-type D-Ala-D-Ala carboxypeptidase activity"/>
    <property type="evidence" value="ECO:0007669"/>
    <property type="project" value="UniProtKB-EC"/>
</dbReference>
<dbReference type="EMBL" id="PYHP01000082">
    <property type="protein sequence ID" value="PUA35483.1"/>
    <property type="molecule type" value="Genomic_DNA"/>
</dbReference>
<dbReference type="Gene3D" id="2.60.40.10">
    <property type="entry name" value="Immunoglobulins"/>
    <property type="match status" value="2"/>
</dbReference>
<keyword evidence="3 19" id="KW-0121">Carboxypeptidase</keyword>
<dbReference type="InterPro" id="IPR001460">
    <property type="entry name" value="PCN-bd_Tpept"/>
</dbReference>
<feature type="compositionally biased region" description="Basic and acidic residues" evidence="15">
    <location>
        <begin position="804"/>
        <end position="813"/>
    </location>
</feature>
<feature type="region of interest" description="Disordered" evidence="15">
    <location>
        <begin position="912"/>
        <end position="1002"/>
    </location>
</feature>
<dbReference type="PANTHER" id="PTHR32282:SF11">
    <property type="entry name" value="PENICILLIN-BINDING PROTEIN 1B"/>
    <property type="match status" value="1"/>
</dbReference>
<keyword evidence="9" id="KW-0573">Peptidoglycan synthesis</keyword>
<name>A0A2T6FU93_9BACL</name>
<keyword evidence="4" id="KW-0645">Protease</keyword>
<dbReference type="InterPro" id="IPR050396">
    <property type="entry name" value="Glycosyltr_51/Transpeptidase"/>
</dbReference>
<dbReference type="Pfam" id="PF00912">
    <property type="entry name" value="Transgly"/>
    <property type="match status" value="1"/>
</dbReference>
<evidence type="ECO:0000259" key="18">
    <source>
        <dbReference type="Pfam" id="PF00912"/>
    </source>
</evidence>
<comment type="catalytic activity">
    <reaction evidence="14">
        <text>[GlcNAc-(1-&gt;4)-Mur2Ac(oyl-L-Ala-gamma-D-Glu-L-Lys-D-Ala-D-Ala)](n)-di-trans,octa-cis-undecaprenyl diphosphate + beta-D-GlcNAc-(1-&gt;4)-Mur2Ac(oyl-L-Ala-gamma-D-Glu-L-Lys-D-Ala-D-Ala)-di-trans,octa-cis-undecaprenyl diphosphate = [GlcNAc-(1-&gt;4)-Mur2Ac(oyl-L-Ala-gamma-D-Glu-L-Lys-D-Ala-D-Ala)](n+1)-di-trans,octa-cis-undecaprenyl diphosphate + di-trans,octa-cis-undecaprenyl diphosphate + H(+)</text>
        <dbReference type="Rhea" id="RHEA:23708"/>
        <dbReference type="Rhea" id="RHEA-COMP:9602"/>
        <dbReference type="Rhea" id="RHEA-COMP:9603"/>
        <dbReference type="ChEBI" id="CHEBI:15378"/>
        <dbReference type="ChEBI" id="CHEBI:58405"/>
        <dbReference type="ChEBI" id="CHEBI:60033"/>
        <dbReference type="ChEBI" id="CHEBI:78435"/>
        <dbReference type="EC" id="2.4.99.28"/>
    </reaction>
</comment>
<keyword evidence="5" id="KW-0328">Glycosyltransferase</keyword>
<feature type="domain" description="Penicillin-binding protein transpeptidase" evidence="17">
    <location>
        <begin position="400"/>
        <end position="680"/>
    </location>
</feature>
<dbReference type="InterPro" id="IPR001264">
    <property type="entry name" value="Glyco_trans_51"/>
</dbReference>
<accession>A0A2T6FU93</accession>
<evidence type="ECO:0000256" key="7">
    <source>
        <dbReference type="ARBA" id="ARBA00022801"/>
    </source>
</evidence>
<evidence type="ECO:0000256" key="4">
    <source>
        <dbReference type="ARBA" id="ARBA00022670"/>
    </source>
</evidence>
<evidence type="ECO:0000313" key="19">
    <source>
        <dbReference type="EMBL" id="PUA35483.1"/>
    </source>
</evidence>
<feature type="domain" description="Glycosyl transferase family 51" evidence="18">
    <location>
        <begin position="93"/>
        <end position="281"/>
    </location>
</feature>
<evidence type="ECO:0000256" key="13">
    <source>
        <dbReference type="ARBA" id="ARBA00034000"/>
    </source>
</evidence>
<dbReference type="Gene3D" id="3.40.710.10">
    <property type="entry name" value="DD-peptidase/beta-lactamase superfamily"/>
    <property type="match status" value="1"/>
</dbReference>
<dbReference type="GO" id="GO:0005886">
    <property type="term" value="C:plasma membrane"/>
    <property type="evidence" value="ECO:0007669"/>
    <property type="project" value="UniProtKB-SubCell"/>
</dbReference>
<dbReference type="InterPro" id="IPR036116">
    <property type="entry name" value="FN3_sf"/>
</dbReference>
<evidence type="ECO:0000259" key="17">
    <source>
        <dbReference type="Pfam" id="PF00905"/>
    </source>
</evidence>
<dbReference type="GO" id="GO:0008658">
    <property type="term" value="F:penicillin binding"/>
    <property type="evidence" value="ECO:0007669"/>
    <property type="project" value="InterPro"/>
</dbReference>
<dbReference type="InterPro" id="IPR023346">
    <property type="entry name" value="Lysozyme-like_dom_sf"/>
</dbReference>
<dbReference type="InterPro" id="IPR013783">
    <property type="entry name" value="Ig-like_fold"/>
</dbReference>
<dbReference type="GO" id="GO:0030288">
    <property type="term" value="C:outer membrane-bounded periplasmic space"/>
    <property type="evidence" value="ECO:0007669"/>
    <property type="project" value="TreeGrafter"/>
</dbReference>
<evidence type="ECO:0000256" key="10">
    <source>
        <dbReference type="ARBA" id="ARBA00023136"/>
    </source>
</evidence>
<comment type="subcellular location">
    <subcellularLocation>
        <location evidence="1">Cell membrane</location>
    </subcellularLocation>
</comment>
<sequence length="1072" mass="117814">MFSNQEELAFMEKETKQRRPRYQVILLRTGKYTLHTIKWLFIAGLFAGLLGAGAAFGYVSALIKDDPIRSKETMMAQMQDDALTGFVYFRDDTVVGQLRTEEDRRMAGLKDIPKPVLDAVLAIEDNDFYQHHGVDLKGTLRAVVQKLLNEDIQTGGSTITQQVARRVFLTLDKADSRKAKEILLAMRMERLMSKDEILLAYLNKIPYGNGSSGYNVYGIKAAAKGIFNIDDLSKLNIAQAAYLAGVPQQPSNFSAFTSKGEVDGAAFKRAVQRQQLVLKRMREEGKINEQQYQEALQFDLKGSLAERVKKAYSTYPFLMIEVEKEAAKALMSVQQPKLDPQANPETYSEALKSVQAQLSRGGYHVYTTIDKDIYESMRDIAKDGNNFTPDDKVKGTEQIGAVMMDSKTGAILGMMEGRDFFKEQLNHATQALRQPGSTMKPIAAYLPAMEKGAIQPASVIDDVPIILKDGSRGFHIPENWDDGYHGLITARRALNQSYNIPAIKLFVDVVGIKEAWEFAKKMGIVSITKDDYQAQTGVIGGLKYGVTVKELTNAYATIGNKGEFNEAFMIRKITDSNGKVIYEHQLNPTTAFSEQTAYLMTDMMRTVITSGTATDLMKNFKHYGKIPIVGKTGSTQDDADAWFMGYTPDITLGVWAGYDQPINKLSKKTGGTNRAKNIFALVMDDAINKKPDLFPTKEFKRPDNIVEVTVSSLSGKLPSEATSKAGKLVTDVFNKKFVPTEEDNVMVTLPIITYNGINYIAQDGTPSEFVQQKSVIKREKPLGPLFKELANAMERVKADRRRSLDFYRPKDYQDDAPSETDPRADDGNPPAAPTTVVATHAGDTSSITFQASSSADTVGYRLYRSVNHGPYQRVSKVVIAGDESKFTDSVNGGNLYGYYVTAVDVAGNESAPSKAAYTDGTSVDLSSLPPDGGQKTVPENKPSDGKNNEGTGGSETGTGSEPNKDHNAGSGSTGKEDQTPVKTPPVAPTGLSAKSTGGGVELNWKDNAGKEKVKEYTVYYSEKESGKFEKIGTVANATQFKYYAVSYDGYYKVSATNEFGESKLSAAVKFKK</sequence>
<dbReference type="Proteomes" id="UP000244184">
    <property type="component" value="Unassembled WGS sequence"/>
</dbReference>
<evidence type="ECO:0000256" key="12">
    <source>
        <dbReference type="ARBA" id="ARBA00023316"/>
    </source>
</evidence>
<feature type="transmembrane region" description="Helical" evidence="16">
    <location>
        <begin position="39"/>
        <end position="63"/>
    </location>
</feature>
<gene>
    <name evidence="19" type="ORF">C8Z91_30255</name>
</gene>
<keyword evidence="16" id="KW-1133">Transmembrane helix</keyword>
<dbReference type="SUPFAM" id="SSF56601">
    <property type="entry name" value="beta-lactamase/transpeptidase-like"/>
    <property type="match status" value="1"/>
</dbReference>
<evidence type="ECO:0000256" key="5">
    <source>
        <dbReference type="ARBA" id="ARBA00022676"/>
    </source>
</evidence>
<evidence type="ECO:0000256" key="14">
    <source>
        <dbReference type="ARBA" id="ARBA00049902"/>
    </source>
</evidence>
<keyword evidence="10 16" id="KW-0472">Membrane</keyword>
<dbReference type="InterPro" id="IPR036950">
    <property type="entry name" value="PBP_transglycosylase"/>
</dbReference>
<keyword evidence="16" id="KW-0812">Transmembrane</keyword>
<evidence type="ECO:0000256" key="9">
    <source>
        <dbReference type="ARBA" id="ARBA00022984"/>
    </source>
</evidence>
<dbReference type="SUPFAM" id="SSF53955">
    <property type="entry name" value="Lysozyme-like"/>
    <property type="match status" value="1"/>
</dbReference>
<evidence type="ECO:0000256" key="3">
    <source>
        <dbReference type="ARBA" id="ARBA00022645"/>
    </source>
</evidence>
<evidence type="ECO:0000256" key="6">
    <source>
        <dbReference type="ARBA" id="ARBA00022679"/>
    </source>
</evidence>
<evidence type="ECO:0000256" key="16">
    <source>
        <dbReference type="SAM" id="Phobius"/>
    </source>
</evidence>
<comment type="caution">
    <text evidence="19">The sequence shown here is derived from an EMBL/GenBank/DDBJ whole genome shotgun (WGS) entry which is preliminary data.</text>
</comment>
<dbReference type="InterPro" id="IPR012338">
    <property type="entry name" value="Beta-lactam/transpept-like"/>
</dbReference>
<keyword evidence="11" id="KW-0511">Multifunctional enzyme</keyword>
<proteinExistence type="predicted"/>
<keyword evidence="12" id="KW-0961">Cell wall biogenesis/degradation</keyword>
<feature type="region of interest" description="Disordered" evidence="15">
    <location>
        <begin position="804"/>
        <end position="834"/>
    </location>
</feature>
<evidence type="ECO:0000256" key="15">
    <source>
        <dbReference type="SAM" id="MobiDB-lite"/>
    </source>
</evidence>
<keyword evidence="8" id="KW-0133">Cell shape</keyword>
<dbReference type="GO" id="GO:0008955">
    <property type="term" value="F:peptidoglycan glycosyltransferase activity"/>
    <property type="evidence" value="ECO:0007669"/>
    <property type="project" value="UniProtKB-EC"/>
</dbReference>
<dbReference type="Pfam" id="PF00905">
    <property type="entry name" value="Transpeptidase"/>
    <property type="match status" value="1"/>
</dbReference>
<comment type="catalytic activity">
    <reaction evidence="13">
        <text>Preferential cleavage: (Ac)2-L-Lys-D-Ala-|-D-Ala. Also transpeptidation of peptidyl-alanyl moieties that are N-acyl substituents of D-alanine.</text>
        <dbReference type="EC" id="3.4.16.4"/>
    </reaction>
</comment>
<reference evidence="19 20" key="1">
    <citation type="submission" date="2018-03" db="EMBL/GenBank/DDBJ databases">
        <title>Genome sequence of Paenibacillus elgii strain AC13 an antimicrobial compound producing bacteria.</title>
        <authorList>
            <person name="Kurokawa A.S."/>
            <person name="Araujo J.F."/>
            <person name="Costa R.A."/>
            <person name="Ortega D.B."/>
            <person name="Pires A.S."/>
            <person name="Pappas G.J.Jr."/>
            <person name="Franco O.L."/>
            <person name="Barreto C."/>
            <person name="Magalhaes B.S."/>
            <person name="Kruger R.H."/>
        </authorList>
    </citation>
    <scope>NUCLEOTIDE SEQUENCE [LARGE SCALE GENOMIC DNA]</scope>
    <source>
        <strain evidence="19 20">AC13</strain>
    </source>
</reference>
<dbReference type="InterPro" id="IPR003961">
    <property type="entry name" value="FN3_dom"/>
</dbReference>
<keyword evidence="2" id="KW-1003">Cell membrane</keyword>
<evidence type="ECO:0000256" key="2">
    <source>
        <dbReference type="ARBA" id="ARBA00022475"/>
    </source>
</evidence>
<evidence type="ECO:0000313" key="20">
    <source>
        <dbReference type="Proteomes" id="UP000244184"/>
    </source>
</evidence>
<keyword evidence="7" id="KW-0378">Hydrolase</keyword>
<dbReference type="GO" id="GO:0009252">
    <property type="term" value="P:peptidoglycan biosynthetic process"/>
    <property type="evidence" value="ECO:0007669"/>
    <property type="project" value="UniProtKB-KW"/>
</dbReference>
<keyword evidence="6" id="KW-0808">Transferase</keyword>
<protein>
    <submittedName>
        <fullName evidence="19">Carboxypeptidase</fullName>
    </submittedName>
</protein>
<dbReference type="CDD" id="cd00063">
    <property type="entry name" value="FN3"/>
    <property type="match status" value="1"/>
</dbReference>
<dbReference type="GO" id="GO:0006508">
    <property type="term" value="P:proteolysis"/>
    <property type="evidence" value="ECO:0007669"/>
    <property type="project" value="UniProtKB-KW"/>
</dbReference>
<evidence type="ECO:0000256" key="8">
    <source>
        <dbReference type="ARBA" id="ARBA00022960"/>
    </source>
</evidence>
<evidence type="ECO:0000256" key="11">
    <source>
        <dbReference type="ARBA" id="ARBA00023268"/>
    </source>
</evidence>
<dbReference type="GO" id="GO:0008360">
    <property type="term" value="P:regulation of cell shape"/>
    <property type="evidence" value="ECO:0007669"/>
    <property type="project" value="UniProtKB-KW"/>
</dbReference>
<dbReference type="PANTHER" id="PTHR32282">
    <property type="entry name" value="BINDING PROTEIN TRANSPEPTIDASE, PUTATIVE-RELATED"/>
    <property type="match status" value="1"/>
</dbReference>
<dbReference type="AlphaFoldDB" id="A0A2T6FU93"/>
<evidence type="ECO:0000256" key="1">
    <source>
        <dbReference type="ARBA" id="ARBA00004236"/>
    </source>
</evidence>